<dbReference type="Proteomes" id="UP001642360">
    <property type="component" value="Unassembled WGS sequence"/>
</dbReference>
<comment type="caution">
    <text evidence="1">The sequence shown here is derived from an EMBL/GenBank/DDBJ whole genome shotgun (WGS) entry which is preliminary data.</text>
</comment>
<dbReference type="EMBL" id="CAUOFW020003292">
    <property type="protein sequence ID" value="CAK9159064.1"/>
    <property type="molecule type" value="Genomic_DNA"/>
</dbReference>
<name>A0ABC8SPH4_9AQUA</name>
<gene>
    <name evidence="1" type="ORF">ILEXP_LOCUS27742</name>
</gene>
<reference evidence="1 2" key="1">
    <citation type="submission" date="2024-02" db="EMBL/GenBank/DDBJ databases">
        <authorList>
            <person name="Vignale AGUSTIN F."/>
            <person name="Sosa J E."/>
            <person name="Modenutti C."/>
        </authorList>
    </citation>
    <scope>NUCLEOTIDE SEQUENCE [LARGE SCALE GENOMIC DNA]</scope>
</reference>
<evidence type="ECO:0000313" key="2">
    <source>
        <dbReference type="Proteomes" id="UP001642360"/>
    </source>
</evidence>
<keyword evidence="2" id="KW-1185">Reference proteome</keyword>
<dbReference type="AlphaFoldDB" id="A0ABC8SPH4"/>
<accession>A0ABC8SPH4</accession>
<organism evidence="1 2">
    <name type="scientific">Ilex paraguariensis</name>
    <name type="common">yerba mate</name>
    <dbReference type="NCBI Taxonomy" id="185542"/>
    <lineage>
        <taxon>Eukaryota</taxon>
        <taxon>Viridiplantae</taxon>
        <taxon>Streptophyta</taxon>
        <taxon>Embryophyta</taxon>
        <taxon>Tracheophyta</taxon>
        <taxon>Spermatophyta</taxon>
        <taxon>Magnoliopsida</taxon>
        <taxon>eudicotyledons</taxon>
        <taxon>Gunneridae</taxon>
        <taxon>Pentapetalae</taxon>
        <taxon>asterids</taxon>
        <taxon>campanulids</taxon>
        <taxon>Aquifoliales</taxon>
        <taxon>Aquifoliaceae</taxon>
        <taxon>Ilex</taxon>
    </lineage>
</organism>
<proteinExistence type="predicted"/>
<protein>
    <submittedName>
        <fullName evidence="1">Uncharacterized protein</fullName>
    </submittedName>
</protein>
<evidence type="ECO:0000313" key="1">
    <source>
        <dbReference type="EMBL" id="CAK9159064.1"/>
    </source>
</evidence>
<sequence length="196" mass="22575">MEVHHSGEFREKPNKVYVGGQMDYIDEYGIKLVENHQVDGDVSVDKGKRISSECDESDNEYQPNSNSSKYDLFLYTASRFNHWFTIKYQGLGNEYQTLVQRPMLASKKKLVVPEVMVMGSKIKEYINEIWYQFDHILKWCQHDSQVLVSHGVKETCERSLRRLGQLLSFLGGSGELANDALELIQNAGDLFDRLSD</sequence>